<keyword evidence="3" id="KW-1185">Reference proteome</keyword>
<comment type="caution">
    <text evidence="2">The sequence shown here is derived from an EMBL/GenBank/DDBJ whole genome shotgun (WGS) entry which is preliminary data.</text>
</comment>
<dbReference type="RefSeq" id="WP_156441974.1">
    <property type="nucleotide sequence ID" value="NZ_JAUSVM010000001.1"/>
</dbReference>
<protein>
    <submittedName>
        <fullName evidence="2">Uncharacterized protein</fullName>
    </submittedName>
</protein>
<reference evidence="2 3" key="1">
    <citation type="submission" date="2023-07" db="EMBL/GenBank/DDBJ databases">
        <title>Sequencing the genomes of 1000 actinobacteria strains.</title>
        <authorList>
            <person name="Klenk H.-P."/>
        </authorList>
    </citation>
    <scope>NUCLEOTIDE SEQUENCE [LARGE SCALE GENOMIC DNA]</scope>
    <source>
        <strain evidence="2 3">DSM 14785</strain>
    </source>
</reference>
<sequence length="183" mass="18836">MTAAFGALSDASLRGGLIRLAHAYARTHGGDVHAAVAWVMREVPGPFEPLSAAEVGARGNREFRKRYPSALPDDSPAGRTFAERVARDAQQLDDALRKVEGAAPSPGARFAEVFRPLYAGATPAASGLAEGVSGPAGSGSRDPKSAGAGAARPGAAGAEEFERRYPSAPPGGSTHDTSWKGWV</sequence>
<feature type="compositionally biased region" description="Low complexity" evidence="1">
    <location>
        <begin position="146"/>
        <end position="158"/>
    </location>
</feature>
<dbReference type="Proteomes" id="UP001240250">
    <property type="component" value="Unassembled WGS sequence"/>
</dbReference>
<proteinExistence type="predicted"/>
<name>A0ABU0GFZ6_9CELL</name>
<evidence type="ECO:0000313" key="2">
    <source>
        <dbReference type="EMBL" id="MDQ0424279.1"/>
    </source>
</evidence>
<accession>A0ABU0GFZ6</accession>
<evidence type="ECO:0000313" key="3">
    <source>
        <dbReference type="Proteomes" id="UP001240250"/>
    </source>
</evidence>
<feature type="region of interest" description="Disordered" evidence="1">
    <location>
        <begin position="128"/>
        <end position="183"/>
    </location>
</feature>
<gene>
    <name evidence="2" type="ORF">JO380_000660</name>
</gene>
<evidence type="ECO:0000256" key="1">
    <source>
        <dbReference type="SAM" id="MobiDB-lite"/>
    </source>
</evidence>
<dbReference type="EMBL" id="JAUSVM010000001">
    <property type="protein sequence ID" value="MDQ0424279.1"/>
    <property type="molecule type" value="Genomic_DNA"/>
</dbReference>
<organism evidence="2 3">
    <name type="scientific">Cellulomonas iranensis</name>
    <dbReference type="NCBI Taxonomy" id="76862"/>
    <lineage>
        <taxon>Bacteria</taxon>
        <taxon>Bacillati</taxon>
        <taxon>Actinomycetota</taxon>
        <taxon>Actinomycetes</taxon>
        <taxon>Micrococcales</taxon>
        <taxon>Cellulomonadaceae</taxon>
        <taxon>Cellulomonas</taxon>
    </lineage>
</organism>